<dbReference type="EMBL" id="GBRH01201754">
    <property type="protein sequence ID" value="JAD96141.1"/>
    <property type="molecule type" value="Transcribed_RNA"/>
</dbReference>
<proteinExistence type="predicted"/>
<organism evidence="1">
    <name type="scientific">Arundo donax</name>
    <name type="common">Giant reed</name>
    <name type="synonym">Donax arundinaceus</name>
    <dbReference type="NCBI Taxonomy" id="35708"/>
    <lineage>
        <taxon>Eukaryota</taxon>
        <taxon>Viridiplantae</taxon>
        <taxon>Streptophyta</taxon>
        <taxon>Embryophyta</taxon>
        <taxon>Tracheophyta</taxon>
        <taxon>Spermatophyta</taxon>
        <taxon>Magnoliopsida</taxon>
        <taxon>Liliopsida</taxon>
        <taxon>Poales</taxon>
        <taxon>Poaceae</taxon>
        <taxon>PACMAD clade</taxon>
        <taxon>Arundinoideae</taxon>
        <taxon>Arundineae</taxon>
        <taxon>Arundo</taxon>
    </lineage>
</organism>
<sequence>MLHEHLHTSYNIGHQILVHHNKSHNKSHCAQAFHHDVVRAFPSSYHRLHLA</sequence>
<reference evidence="1" key="2">
    <citation type="journal article" date="2015" name="Data Brief">
        <title>Shoot transcriptome of the giant reed, Arundo donax.</title>
        <authorList>
            <person name="Barrero R.A."/>
            <person name="Guerrero F.D."/>
            <person name="Moolhuijzen P."/>
            <person name="Goolsby J.A."/>
            <person name="Tidwell J."/>
            <person name="Bellgard S.E."/>
            <person name="Bellgard M.I."/>
        </authorList>
    </citation>
    <scope>NUCLEOTIDE SEQUENCE</scope>
    <source>
        <tissue evidence="1">Shoot tissue taken approximately 20 cm above the soil surface</tissue>
    </source>
</reference>
<name>A0A0A9E7W6_ARUDO</name>
<reference evidence="1" key="1">
    <citation type="submission" date="2014-09" db="EMBL/GenBank/DDBJ databases">
        <authorList>
            <person name="Magalhaes I.L.F."/>
            <person name="Oliveira U."/>
            <person name="Santos F.R."/>
            <person name="Vidigal T.H.D.A."/>
            <person name="Brescovit A.D."/>
            <person name="Santos A.J."/>
        </authorList>
    </citation>
    <scope>NUCLEOTIDE SEQUENCE</scope>
    <source>
        <tissue evidence="1">Shoot tissue taken approximately 20 cm above the soil surface</tissue>
    </source>
</reference>
<protein>
    <submittedName>
        <fullName evidence="1">Uncharacterized protein</fullName>
    </submittedName>
</protein>
<accession>A0A0A9E7W6</accession>
<evidence type="ECO:0000313" key="1">
    <source>
        <dbReference type="EMBL" id="JAD96141.1"/>
    </source>
</evidence>
<dbReference type="AlphaFoldDB" id="A0A0A9E7W6"/>